<accession>A0A838WQP8</accession>
<protein>
    <submittedName>
        <fullName evidence="1">Uncharacterized protein</fullName>
    </submittedName>
</protein>
<name>A0A838WQP8_9CYAN</name>
<gene>
    <name evidence="1" type="ORF">FHK98_05275</name>
</gene>
<organism evidence="1 2">
    <name type="scientific">Cylindrospermopsis raciborskii CS-506_A</name>
    <dbReference type="NCBI Taxonomy" id="2585140"/>
    <lineage>
        <taxon>Bacteria</taxon>
        <taxon>Bacillati</taxon>
        <taxon>Cyanobacteriota</taxon>
        <taxon>Cyanophyceae</taxon>
        <taxon>Nostocales</taxon>
        <taxon>Aphanizomenonaceae</taxon>
        <taxon>Cylindrospermopsis</taxon>
    </lineage>
</organism>
<dbReference type="EMBL" id="VDFG01000334">
    <property type="protein sequence ID" value="MBA4465202.1"/>
    <property type="molecule type" value="Genomic_DNA"/>
</dbReference>
<sequence length="52" mass="6042">MKKPFIYIIMIVTGMLESSALLVEPQLTAIAQSPNCVKRITQWYIRLFRTID</sequence>
<dbReference type="AlphaFoldDB" id="A0A838WQP8"/>
<dbReference type="Proteomes" id="UP000538075">
    <property type="component" value="Unassembled WGS sequence"/>
</dbReference>
<evidence type="ECO:0000313" key="1">
    <source>
        <dbReference type="EMBL" id="MBA4465202.1"/>
    </source>
</evidence>
<comment type="caution">
    <text evidence="1">The sequence shown here is derived from an EMBL/GenBank/DDBJ whole genome shotgun (WGS) entry which is preliminary data.</text>
</comment>
<reference evidence="1 2" key="1">
    <citation type="journal article" date="2020" name="J. Appl. Phycol.">
        <title>Morphological changes and genome evolution in Raphidiopsis raciborskii CS-506 after 23 years in culture.</title>
        <authorList>
            <person name="Willis A."/>
            <person name="Bent S.J."/>
            <person name="Jameson I.D."/>
        </authorList>
    </citation>
    <scope>NUCLEOTIDE SEQUENCE [LARGE SCALE GENOMIC DNA]</scope>
    <source>
        <strain evidence="1 2">CS-506_A</strain>
    </source>
</reference>
<proteinExistence type="predicted"/>
<evidence type="ECO:0000313" key="2">
    <source>
        <dbReference type="Proteomes" id="UP000538075"/>
    </source>
</evidence>